<evidence type="ECO:0000256" key="3">
    <source>
        <dbReference type="ARBA" id="ARBA00022630"/>
    </source>
</evidence>
<dbReference type="AlphaFoldDB" id="A0A4E0QZ25"/>
<dbReference type="Pfam" id="PF00881">
    <property type="entry name" value="Nitroreductase"/>
    <property type="match status" value="2"/>
</dbReference>
<dbReference type="RefSeq" id="WP_135389801.1">
    <property type="nucleotide sequence ID" value="NZ_PGGK01000007.1"/>
</dbReference>
<evidence type="ECO:0000256" key="4">
    <source>
        <dbReference type="ARBA" id="ARBA00022643"/>
    </source>
</evidence>
<dbReference type="InterPro" id="IPR000415">
    <property type="entry name" value="Nitroreductase-like"/>
</dbReference>
<dbReference type="EMBL" id="PGGK01000007">
    <property type="protein sequence ID" value="TGC08974.1"/>
    <property type="molecule type" value="Genomic_DNA"/>
</dbReference>
<keyword evidence="5" id="KW-0560">Oxidoreductase</keyword>
<evidence type="ECO:0000256" key="2">
    <source>
        <dbReference type="ARBA" id="ARBA00007118"/>
    </source>
</evidence>
<dbReference type="Proteomes" id="UP000297295">
    <property type="component" value="Unassembled WGS sequence"/>
</dbReference>
<dbReference type="OrthoDB" id="105365at2157"/>
<feature type="domain" description="Nitroreductase" evidence="6">
    <location>
        <begin position="93"/>
        <end position="145"/>
    </location>
</feature>
<dbReference type="GO" id="GO:0016491">
    <property type="term" value="F:oxidoreductase activity"/>
    <property type="evidence" value="ECO:0007669"/>
    <property type="project" value="UniProtKB-KW"/>
</dbReference>
<evidence type="ECO:0000256" key="5">
    <source>
        <dbReference type="ARBA" id="ARBA00023002"/>
    </source>
</evidence>
<keyword evidence="4" id="KW-0288">FMN</keyword>
<accession>A0A4E0QZ25</accession>
<dbReference type="SUPFAM" id="SSF55469">
    <property type="entry name" value="FMN-dependent nitroreductase-like"/>
    <property type="match status" value="1"/>
</dbReference>
<keyword evidence="3" id="KW-0285">Flavoprotein</keyword>
<reference evidence="7 8" key="1">
    <citation type="submission" date="2017-11" db="EMBL/GenBank/DDBJ databases">
        <title>Isolation and Characterization of Methanogenic Archaea from Saline Meromictic Lake at Siberia.</title>
        <authorList>
            <person name="Shen Y."/>
            <person name="Huang H.-H."/>
            <person name="Lai M.-C."/>
            <person name="Chen S.-C."/>
        </authorList>
    </citation>
    <scope>NUCLEOTIDE SEQUENCE [LARGE SCALE GENOMIC DNA]</scope>
    <source>
        <strain evidence="7 8">SY-01</strain>
    </source>
</reference>
<dbReference type="InterPro" id="IPR029479">
    <property type="entry name" value="Nitroreductase"/>
</dbReference>
<proteinExistence type="inferred from homology"/>
<gene>
    <name evidence="7" type="ORF">CUN85_08055</name>
</gene>
<dbReference type="Gene3D" id="3.40.109.10">
    <property type="entry name" value="NADH Oxidase"/>
    <property type="match status" value="1"/>
</dbReference>
<comment type="similarity">
    <text evidence="2">Belongs to the nitroreductase family.</text>
</comment>
<dbReference type="PANTHER" id="PTHR43673">
    <property type="entry name" value="NAD(P)H NITROREDUCTASE YDGI-RELATED"/>
    <property type="match status" value="1"/>
</dbReference>
<evidence type="ECO:0000256" key="1">
    <source>
        <dbReference type="ARBA" id="ARBA00001917"/>
    </source>
</evidence>
<comment type="caution">
    <text evidence="7">The sequence shown here is derived from an EMBL/GenBank/DDBJ whole genome shotgun (WGS) entry which is preliminary data.</text>
</comment>
<evidence type="ECO:0000259" key="6">
    <source>
        <dbReference type="Pfam" id="PF00881"/>
    </source>
</evidence>
<sequence length="184" mass="20679">MDFLELAKQRCTTRGFTGGIIGKSHLDRILSAGRVAPSACNMQPQRIIVVQQSDNILKIQKAYRTFGSQCVLIVCQDKRNALVRPFDGKCSGDLDIGIICDHMMLAARELNIGSVMVGLFDPEIIRKDFNIPEYIEPTALLLLGYPDKGFLSADRHITERKTLSDTVMYESYNEQSQVAFKDFQ</sequence>
<protein>
    <submittedName>
        <fullName evidence="7">Nitroreductase</fullName>
    </submittedName>
</protein>
<dbReference type="CDD" id="cd20609">
    <property type="entry name" value="nitroreductase"/>
    <property type="match status" value="1"/>
</dbReference>
<evidence type="ECO:0000313" key="8">
    <source>
        <dbReference type="Proteomes" id="UP000297295"/>
    </source>
</evidence>
<comment type="cofactor">
    <cofactor evidence="1">
        <name>FMN</name>
        <dbReference type="ChEBI" id="CHEBI:58210"/>
    </cofactor>
</comment>
<keyword evidence="8" id="KW-1185">Reference proteome</keyword>
<name>A0A4E0QZ25_9EURY</name>
<feature type="domain" description="Nitroreductase" evidence="6">
    <location>
        <begin position="8"/>
        <end position="62"/>
    </location>
</feature>
<evidence type="ECO:0000313" key="7">
    <source>
        <dbReference type="EMBL" id="TGC08974.1"/>
    </source>
</evidence>
<organism evidence="7 8">
    <name type="scientific">Methanolobus halotolerans</name>
    <dbReference type="NCBI Taxonomy" id="2052935"/>
    <lineage>
        <taxon>Archaea</taxon>
        <taxon>Methanobacteriati</taxon>
        <taxon>Methanobacteriota</taxon>
        <taxon>Stenosarchaea group</taxon>
        <taxon>Methanomicrobia</taxon>
        <taxon>Methanosarcinales</taxon>
        <taxon>Methanosarcinaceae</taxon>
        <taxon>Methanolobus</taxon>
    </lineage>
</organism>
<dbReference type="PANTHER" id="PTHR43673:SF2">
    <property type="entry name" value="NITROREDUCTASE"/>
    <property type="match status" value="1"/>
</dbReference>